<dbReference type="AlphaFoldDB" id="A0A4P9J5Q8"/>
<dbReference type="GO" id="GO:0015074">
    <property type="term" value="P:DNA integration"/>
    <property type="evidence" value="ECO:0007669"/>
    <property type="project" value="InterPro"/>
</dbReference>
<reference evidence="3 4" key="1">
    <citation type="submission" date="2019-05" db="EMBL/GenBank/DDBJ databases">
        <title>Complete genome sequence of Pseudoalteromonas sp. 16-SW-7(T) isolated from the Okhotsk Sea, Russia.</title>
        <authorList>
            <person name="Nguyen T.H."/>
            <person name="Nedashkovskaya O.I."/>
            <person name="Kim S.-G."/>
        </authorList>
    </citation>
    <scope>NUCLEOTIDE SEQUENCE [LARGE SCALE GENOMIC DNA]</scope>
    <source>
        <strain evidence="3 4">16-SW-7</strain>
    </source>
</reference>
<name>A0A4P9J5Q8_9GAMM</name>
<dbReference type="GeneID" id="88777574"/>
<proteinExistence type="predicted"/>
<protein>
    <submittedName>
        <fullName evidence="3">Transposase family protein</fullName>
    </submittedName>
</protein>
<dbReference type="RefSeq" id="WP_138490198.1">
    <property type="nucleotide sequence ID" value="NZ_CP040559.1"/>
</dbReference>
<dbReference type="InterPro" id="IPR012337">
    <property type="entry name" value="RNaseH-like_sf"/>
</dbReference>
<dbReference type="Proteomes" id="UP000310065">
    <property type="component" value="Chromosome S1"/>
</dbReference>
<dbReference type="InterPro" id="IPR001584">
    <property type="entry name" value="Integrase_cat-core"/>
</dbReference>
<accession>A0A4P9J5Q8</accession>
<dbReference type="PROSITE" id="PS50994">
    <property type="entry name" value="INTEGRASE"/>
    <property type="match status" value="1"/>
</dbReference>
<evidence type="ECO:0000313" key="4">
    <source>
        <dbReference type="Proteomes" id="UP000310065"/>
    </source>
</evidence>
<sequence length="662" mass="75567">MSSMIIEGMKLRVDEHFYVVDAVQQNSLNKSIFLSPLDAAQKKIVGANVKVVTHQELMRKIKNNEASFYDQSTSHLTGVSLLSDKQIKDQEMWHSFVEEHLARHSKNYTSNTNIDESRMLFDWNKFNSKCFSKSTCQSKVKAYLDSNKDPRKLINYDAASCNKGKKRFTQETEDIIYDFFMDYYLVRSDKTAKSTNKISDLICIKVEQLNKEDPVKYPRIPSKSSIYRRLEDIEAEMLINRTISKQKQKGLRYKLGREYIAEKPLERVEMDAVYINLGINSETGAYLGTLVVMFAIDTCTRCIVGYSIKVGKKVSESSDLAIECLKNIVMPKENIDWPCNGIPTKLYSDATTATKGSGYKIMAIVLGIMPMVTVSYSPWSKPFIESFFRTLRREFLSRLPGYLGSKTRVNNAHLEQGETAESHAVMTLQEFEEELQKFITQTYHTSGHGGLNQRAPIDVWQKKVSENPLLVCEPSPEFIPDHFRGGVSMNHTLYKNGSIKLKNEQYANSELKELSMSGVEKVDCFYSDIDTRNIVVRADKTFVIVPIRAKNHHDEVGIQQAELDVARIGKFNDISSSPRKHYSYKEGTRGLKNFKKMKAKQAENKEHETGRKKPNKLKFDNAKSIDMNDSNAREQIMNALKAAEADEPKNSTMPEFKVGDEL</sequence>
<feature type="compositionally biased region" description="Basic and acidic residues" evidence="1">
    <location>
        <begin position="600"/>
        <end position="623"/>
    </location>
</feature>
<gene>
    <name evidence="3" type="ORF">FFU37_18045</name>
</gene>
<dbReference type="SUPFAM" id="SSF53098">
    <property type="entry name" value="Ribonuclease H-like"/>
    <property type="match status" value="1"/>
</dbReference>
<dbReference type="EMBL" id="CP040559">
    <property type="protein sequence ID" value="QCU76371.1"/>
    <property type="molecule type" value="Genomic_DNA"/>
</dbReference>
<organism evidence="3 4">
    <name type="scientific">Pseudoalteromonas distincta</name>
    <dbReference type="NCBI Taxonomy" id="77608"/>
    <lineage>
        <taxon>Bacteria</taxon>
        <taxon>Pseudomonadati</taxon>
        <taxon>Pseudomonadota</taxon>
        <taxon>Gammaproteobacteria</taxon>
        <taxon>Alteromonadales</taxon>
        <taxon>Pseudoalteromonadaceae</taxon>
        <taxon>Pseudoalteromonas</taxon>
    </lineage>
</organism>
<dbReference type="InterPro" id="IPR036397">
    <property type="entry name" value="RNaseH_sf"/>
</dbReference>
<dbReference type="KEGG" id="pdv:FFU37_18045"/>
<dbReference type="Gene3D" id="3.30.420.10">
    <property type="entry name" value="Ribonuclease H-like superfamily/Ribonuclease H"/>
    <property type="match status" value="1"/>
</dbReference>
<dbReference type="GO" id="GO:0003676">
    <property type="term" value="F:nucleic acid binding"/>
    <property type="evidence" value="ECO:0007669"/>
    <property type="project" value="InterPro"/>
</dbReference>
<evidence type="ECO:0000313" key="3">
    <source>
        <dbReference type="EMBL" id="QCU76371.1"/>
    </source>
</evidence>
<feature type="region of interest" description="Disordered" evidence="1">
    <location>
        <begin position="598"/>
        <end position="662"/>
    </location>
</feature>
<evidence type="ECO:0000256" key="1">
    <source>
        <dbReference type="SAM" id="MobiDB-lite"/>
    </source>
</evidence>
<evidence type="ECO:0000259" key="2">
    <source>
        <dbReference type="PROSITE" id="PS50994"/>
    </source>
</evidence>
<feature type="domain" description="Integrase catalytic" evidence="2">
    <location>
        <begin position="260"/>
        <end position="464"/>
    </location>
</feature>